<dbReference type="RefSeq" id="WP_207117467.1">
    <property type="nucleotide sequence ID" value="NZ_JAFLEQ010000003.1"/>
</dbReference>
<accession>A0A939DY04</accession>
<feature type="transmembrane region" description="Helical" evidence="1">
    <location>
        <begin position="50"/>
        <end position="71"/>
    </location>
</feature>
<evidence type="ECO:0000313" key="3">
    <source>
        <dbReference type="Proteomes" id="UP000664332"/>
    </source>
</evidence>
<dbReference type="AlphaFoldDB" id="A0A939DY04"/>
<organism evidence="2 3">
    <name type="scientific">Corynebacterium mendelii</name>
    <dbReference type="NCBI Taxonomy" id="2765362"/>
    <lineage>
        <taxon>Bacteria</taxon>
        <taxon>Bacillati</taxon>
        <taxon>Actinomycetota</taxon>
        <taxon>Actinomycetes</taxon>
        <taxon>Mycobacteriales</taxon>
        <taxon>Corynebacteriaceae</taxon>
        <taxon>Corynebacterium</taxon>
    </lineage>
</organism>
<reference evidence="2" key="1">
    <citation type="submission" date="2021-03" db="EMBL/GenBank/DDBJ databases">
        <authorList>
            <person name="Sun Q."/>
        </authorList>
    </citation>
    <scope>NUCLEOTIDE SEQUENCE</scope>
    <source>
        <strain evidence="2">CCM 8862</strain>
    </source>
</reference>
<protein>
    <submittedName>
        <fullName evidence="2">Uncharacterized protein</fullName>
    </submittedName>
</protein>
<keyword evidence="1" id="KW-1133">Transmembrane helix</keyword>
<evidence type="ECO:0000313" key="2">
    <source>
        <dbReference type="EMBL" id="MBN9643048.1"/>
    </source>
</evidence>
<feature type="transmembrane region" description="Helical" evidence="1">
    <location>
        <begin position="91"/>
        <end position="122"/>
    </location>
</feature>
<evidence type="ECO:0000256" key="1">
    <source>
        <dbReference type="SAM" id="Phobius"/>
    </source>
</evidence>
<keyword evidence="1" id="KW-0812">Transmembrane</keyword>
<name>A0A939DY04_9CORY</name>
<dbReference type="EMBL" id="JAFLEQ010000003">
    <property type="protein sequence ID" value="MBN9643048.1"/>
    <property type="molecule type" value="Genomic_DNA"/>
</dbReference>
<comment type="caution">
    <text evidence="2">The sequence shown here is derived from an EMBL/GenBank/DDBJ whole genome shotgun (WGS) entry which is preliminary data.</text>
</comment>
<keyword evidence="1" id="KW-0472">Membrane</keyword>
<sequence length="150" mass="16107">MTDPTAFPTRARQVPPAVYRGVVIVTLIVAAYTVYGIIDTVIDGVHRFNAYGWAWEVLACLLVAGSLYITFTVGRTQRVSRTLRDSLSGLLIAQAIVIFIAGQAITAGVVTLVVAAVFYGVLSSPIRLWVDDRVGYRPPAGSGDGDRPLI</sequence>
<keyword evidence="3" id="KW-1185">Reference proteome</keyword>
<proteinExistence type="predicted"/>
<feature type="transmembrane region" description="Helical" evidence="1">
    <location>
        <begin position="17"/>
        <end position="38"/>
    </location>
</feature>
<dbReference type="Proteomes" id="UP000664332">
    <property type="component" value="Unassembled WGS sequence"/>
</dbReference>
<gene>
    <name evidence="2" type="ORF">JZY06_00160</name>
</gene>